<sequence>MGRQLLLRTISDLQEAFARVQRAVDQAQVEPDHPANGARPNNTLHSEEGGLPLGANEERVRAEVVPEAGNAGQEESAASAYAATTRADRARARQPESGGGRLQREAPIVSRCSFGTDRGWPSAPTEAARTKETARARKPRCRRCRNCRAQRVRRKVLRHAGTYLDVI</sequence>
<protein>
    <submittedName>
        <fullName evidence="2">Uncharacterized protein</fullName>
    </submittedName>
</protein>
<feature type="region of interest" description="Disordered" evidence="1">
    <location>
        <begin position="24"/>
        <end position="55"/>
    </location>
</feature>
<name>A0A9D4SXY1_RHISA</name>
<evidence type="ECO:0000313" key="2">
    <source>
        <dbReference type="EMBL" id="KAH7956225.1"/>
    </source>
</evidence>
<dbReference type="AlphaFoldDB" id="A0A9D4SXY1"/>
<reference evidence="2" key="2">
    <citation type="submission" date="2021-09" db="EMBL/GenBank/DDBJ databases">
        <authorList>
            <person name="Jia N."/>
            <person name="Wang J."/>
            <person name="Shi W."/>
            <person name="Du L."/>
            <person name="Sun Y."/>
            <person name="Zhan W."/>
            <person name="Jiang J."/>
            <person name="Wang Q."/>
            <person name="Zhang B."/>
            <person name="Ji P."/>
            <person name="Sakyi L.B."/>
            <person name="Cui X."/>
            <person name="Yuan T."/>
            <person name="Jiang B."/>
            <person name="Yang W."/>
            <person name="Lam T.T.-Y."/>
            <person name="Chang Q."/>
            <person name="Ding S."/>
            <person name="Wang X."/>
            <person name="Zhu J."/>
            <person name="Ruan X."/>
            <person name="Zhao L."/>
            <person name="Wei J."/>
            <person name="Que T."/>
            <person name="Du C."/>
            <person name="Cheng J."/>
            <person name="Dai P."/>
            <person name="Han X."/>
            <person name="Huang E."/>
            <person name="Gao Y."/>
            <person name="Liu J."/>
            <person name="Shao H."/>
            <person name="Ye R."/>
            <person name="Li L."/>
            <person name="Wei W."/>
            <person name="Wang X."/>
            <person name="Wang C."/>
            <person name="Huo Q."/>
            <person name="Li W."/>
            <person name="Guo W."/>
            <person name="Chen H."/>
            <person name="Chen S."/>
            <person name="Zhou L."/>
            <person name="Zhou L."/>
            <person name="Ni X."/>
            <person name="Tian J."/>
            <person name="Zhou Y."/>
            <person name="Sheng Y."/>
            <person name="Liu T."/>
            <person name="Pan Y."/>
            <person name="Xia L."/>
            <person name="Li J."/>
            <person name="Zhao F."/>
            <person name="Cao W."/>
        </authorList>
    </citation>
    <scope>NUCLEOTIDE SEQUENCE</scope>
    <source>
        <strain evidence="2">Rsan-2018</strain>
        <tissue evidence="2">Larvae</tissue>
    </source>
</reference>
<feature type="region of interest" description="Disordered" evidence="1">
    <location>
        <begin position="67"/>
        <end position="134"/>
    </location>
</feature>
<gene>
    <name evidence="2" type="ORF">HPB52_007334</name>
</gene>
<dbReference type="Proteomes" id="UP000821837">
    <property type="component" value="Unassembled WGS sequence"/>
</dbReference>
<organism evidence="2 3">
    <name type="scientific">Rhipicephalus sanguineus</name>
    <name type="common">Brown dog tick</name>
    <name type="synonym">Ixodes sanguineus</name>
    <dbReference type="NCBI Taxonomy" id="34632"/>
    <lineage>
        <taxon>Eukaryota</taxon>
        <taxon>Metazoa</taxon>
        <taxon>Ecdysozoa</taxon>
        <taxon>Arthropoda</taxon>
        <taxon>Chelicerata</taxon>
        <taxon>Arachnida</taxon>
        <taxon>Acari</taxon>
        <taxon>Parasitiformes</taxon>
        <taxon>Ixodida</taxon>
        <taxon>Ixodoidea</taxon>
        <taxon>Ixodidae</taxon>
        <taxon>Rhipicephalinae</taxon>
        <taxon>Rhipicephalus</taxon>
        <taxon>Rhipicephalus</taxon>
    </lineage>
</organism>
<evidence type="ECO:0000313" key="3">
    <source>
        <dbReference type="Proteomes" id="UP000821837"/>
    </source>
</evidence>
<evidence type="ECO:0000256" key="1">
    <source>
        <dbReference type="SAM" id="MobiDB-lite"/>
    </source>
</evidence>
<keyword evidence="3" id="KW-1185">Reference proteome</keyword>
<reference evidence="2" key="1">
    <citation type="journal article" date="2020" name="Cell">
        <title>Large-Scale Comparative Analyses of Tick Genomes Elucidate Their Genetic Diversity and Vector Capacities.</title>
        <authorList>
            <consortium name="Tick Genome and Microbiome Consortium (TIGMIC)"/>
            <person name="Jia N."/>
            <person name="Wang J."/>
            <person name="Shi W."/>
            <person name="Du L."/>
            <person name="Sun Y."/>
            <person name="Zhan W."/>
            <person name="Jiang J.F."/>
            <person name="Wang Q."/>
            <person name="Zhang B."/>
            <person name="Ji P."/>
            <person name="Bell-Sakyi L."/>
            <person name="Cui X.M."/>
            <person name="Yuan T.T."/>
            <person name="Jiang B.G."/>
            <person name="Yang W.F."/>
            <person name="Lam T.T."/>
            <person name="Chang Q.C."/>
            <person name="Ding S.J."/>
            <person name="Wang X.J."/>
            <person name="Zhu J.G."/>
            <person name="Ruan X.D."/>
            <person name="Zhao L."/>
            <person name="Wei J.T."/>
            <person name="Ye R.Z."/>
            <person name="Que T.C."/>
            <person name="Du C.H."/>
            <person name="Zhou Y.H."/>
            <person name="Cheng J.X."/>
            <person name="Dai P.F."/>
            <person name="Guo W.B."/>
            <person name="Han X.H."/>
            <person name="Huang E.J."/>
            <person name="Li L.F."/>
            <person name="Wei W."/>
            <person name="Gao Y.C."/>
            <person name="Liu J.Z."/>
            <person name="Shao H.Z."/>
            <person name="Wang X."/>
            <person name="Wang C.C."/>
            <person name="Yang T.C."/>
            <person name="Huo Q.B."/>
            <person name="Li W."/>
            <person name="Chen H.Y."/>
            <person name="Chen S.E."/>
            <person name="Zhou L.G."/>
            <person name="Ni X.B."/>
            <person name="Tian J.H."/>
            <person name="Sheng Y."/>
            <person name="Liu T."/>
            <person name="Pan Y.S."/>
            <person name="Xia L.Y."/>
            <person name="Li J."/>
            <person name="Zhao F."/>
            <person name="Cao W.C."/>
        </authorList>
    </citation>
    <scope>NUCLEOTIDE SEQUENCE</scope>
    <source>
        <strain evidence="2">Rsan-2018</strain>
    </source>
</reference>
<accession>A0A9D4SXY1</accession>
<feature type="compositionally biased region" description="Low complexity" evidence="1">
    <location>
        <begin position="76"/>
        <end position="85"/>
    </location>
</feature>
<comment type="caution">
    <text evidence="2">The sequence shown here is derived from an EMBL/GenBank/DDBJ whole genome shotgun (WGS) entry which is preliminary data.</text>
</comment>
<dbReference type="EMBL" id="JABSTV010001250">
    <property type="protein sequence ID" value="KAH7956225.1"/>
    <property type="molecule type" value="Genomic_DNA"/>
</dbReference>
<proteinExistence type="predicted"/>